<protein>
    <submittedName>
        <fullName evidence="2">Transposase</fullName>
    </submittedName>
</protein>
<organism evidence="2 3">
    <name type="scientific">Rhizobium lusitanum</name>
    <dbReference type="NCBI Taxonomy" id="293958"/>
    <lineage>
        <taxon>Bacteria</taxon>
        <taxon>Pseudomonadati</taxon>
        <taxon>Pseudomonadota</taxon>
        <taxon>Alphaproteobacteria</taxon>
        <taxon>Hyphomicrobiales</taxon>
        <taxon>Rhizobiaceae</taxon>
        <taxon>Rhizobium/Agrobacterium group</taxon>
        <taxon>Rhizobium</taxon>
    </lineage>
</organism>
<name>A0A7X0IV40_9HYPH</name>
<comment type="caution">
    <text evidence="2">The sequence shown here is derived from an EMBL/GenBank/DDBJ whole genome shotgun (WGS) entry which is preliminary data.</text>
</comment>
<dbReference type="Pfam" id="PF13340">
    <property type="entry name" value="DUF4096"/>
    <property type="match status" value="1"/>
</dbReference>
<gene>
    <name evidence="2" type="ORF">GGD46_005076</name>
</gene>
<dbReference type="Proteomes" id="UP000565576">
    <property type="component" value="Unassembled WGS sequence"/>
</dbReference>
<dbReference type="PANTHER" id="PTHR46637">
    <property type="entry name" value="TIS1421-TRANSPOSASE PROTEIN A"/>
    <property type="match status" value="1"/>
</dbReference>
<evidence type="ECO:0000313" key="2">
    <source>
        <dbReference type="EMBL" id="MBB6487766.1"/>
    </source>
</evidence>
<dbReference type="InterPro" id="IPR025161">
    <property type="entry name" value="IS402-like_dom"/>
</dbReference>
<proteinExistence type="predicted"/>
<dbReference type="PANTHER" id="PTHR46637:SF1">
    <property type="entry name" value="BLL5188 PROTEIN"/>
    <property type="match status" value="1"/>
</dbReference>
<evidence type="ECO:0000313" key="3">
    <source>
        <dbReference type="Proteomes" id="UP000565576"/>
    </source>
</evidence>
<dbReference type="InterPro" id="IPR052909">
    <property type="entry name" value="Transposase_6_like"/>
</dbReference>
<accession>A0A7X0IV40</accession>
<dbReference type="EMBL" id="JACHBG010000016">
    <property type="protein sequence ID" value="MBB6487766.1"/>
    <property type="molecule type" value="Genomic_DNA"/>
</dbReference>
<sequence>MVDHIAIAVRQSPQLSPADDRRVQNGILWRFRTVSPWAEVPERYGPPTACGNRFVRWRRVGVWDRLLEAVSQTYGGDIVMIDPSCVRVRQHAATERGGDGGSMGCSFGVATADNRWSLNPVPIGAGQGLGLRSVWSPADNRGPAQHRRDD</sequence>
<reference evidence="2 3" key="1">
    <citation type="submission" date="2020-08" db="EMBL/GenBank/DDBJ databases">
        <title>Genomic Encyclopedia of Type Strains, Phase IV (KMG-V): Genome sequencing to study the core and pangenomes of soil and plant-associated prokaryotes.</title>
        <authorList>
            <person name="Whitman W."/>
        </authorList>
    </citation>
    <scope>NUCLEOTIDE SEQUENCE [LARGE SCALE GENOMIC DNA]</scope>
    <source>
        <strain evidence="2 3">SEMIA 4060</strain>
    </source>
</reference>
<evidence type="ECO:0000259" key="1">
    <source>
        <dbReference type="Pfam" id="PF13340"/>
    </source>
</evidence>
<feature type="domain" description="Insertion element IS402-like" evidence="1">
    <location>
        <begin position="18"/>
        <end position="66"/>
    </location>
</feature>
<dbReference type="AlphaFoldDB" id="A0A7X0IV40"/>